<organism evidence="7 8">
    <name type="scientific">Saponaria officinalis</name>
    <name type="common">Common soapwort</name>
    <name type="synonym">Lychnis saponaria</name>
    <dbReference type="NCBI Taxonomy" id="3572"/>
    <lineage>
        <taxon>Eukaryota</taxon>
        <taxon>Viridiplantae</taxon>
        <taxon>Streptophyta</taxon>
        <taxon>Embryophyta</taxon>
        <taxon>Tracheophyta</taxon>
        <taxon>Spermatophyta</taxon>
        <taxon>Magnoliopsida</taxon>
        <taxon>eudicotyledons</taxon>
        <taxon>Gunneridae</taxon>
        <taxon>Pentapetalae</taxon>
        <taxon>Caryophyllales</taxon>
        <taxon>Caryophyllaceae</taxon>
        <taxon>Caryophylleae</taxon>
        <taxon>Saponaria</taxon>
    </lineage>
</organism>
<keyword evidence="3" id="KW-0995">Kinetochore</keyword>
<dbReference type="Pfam" id="PF00069">
    <property type="entry name" value="Pkinase"/>
    <property type="match status" value="1"/>
</dbReference>
<dbReference type="Gene3D" id="1.25.40.430">
    <property type="match status" value="1"/>
</dbReference>
<dbReference type="PANTHER" id="PTHR14030">
    <property type="entry name" value="MITOTIC CHECKPOINT SERINE/THREONINE-PROTEIN KINASE BUB1"/>
    <property type="match status" value="1"/>
</dbReference>
<dbReference type="InterPro" id="IPR008271">
    <property type="entry name" value="Ser/Thr_kinase_AS"/>
</dbReference>
<dbReference type="InterPro" id="IPR011009">
    <property type="entry name" value="Kinase-like_dom_sf"/>
</dbReference>
<protein>
    <recommendedName>
        <fullName evidence="9">Mitotic checkpoint serine/threonine-protein kinase BUB1</fullName>
    </recommendedName>
</protein>
<dbReference type="GO" id="GO:0032991">
    <property type="term" value="C:protein-containing complex"/>
    <property type="evidence" value="ECO:0007669"/>
    <property type="project" value="UniProtKB-ARBA"/>
</dbReference>
<dbReference type="GO" id="GO:0004672">
    <property type="term" value="F:protein kinase activity"/>
    <property type="evidence" value="ECO:0007669"/>
    <property type="project" value="InterPro"/>
</dbReference>
<keyword evidence="8" id="KW-1185">Reference proteome</keyword>
<dbReference type="Proteomes" id="UP001443914">
    <property type="component" value="Unassembled WGS sequence"/>
</dbReference>
<dbReference type="SMART" id="SM00777">
    <property type="entry name" value="Mad3_BUB1_I"/>
    <property type="match status" value="1"/>
</dbReference>
<keyword evidence="2" id="KW-0158">Chromosome</keyword>
<evidence type="ECO:0000256" key="2">
    <source>
        <dbReference type="ARBA" id="ARBA00022454"/>
    </source>
</evidence>
<feature type="domain" description="Protein kinase" evidence="5">
    <location>
        <begin position="232"/>
        <end position="536"/>
    </location>
</feature>
<dbReference type="InterPro" id="IPR015661">
    <property type="entry name" value="Bub1/Mad3"/>
</dbReference>
<reference evidence="7" key="1">
    <citation type="submission" date="2024-03" db="EMBL/GenBank/DDBJ databases">
        <title>WGS assembly of Saponaria officinalis var. Norfolk2.</title>
        <authorList>
            <person name="Jenkins J."/>
            <person name="Shu S."/>
            <person name="Grimwood J."/>
            <person name="Barry K."/>
            <person name="Goodstein D."/>
            <person name="Schmutz J."/>
            <person name="Leebens-Mack J."/>
            <person name="Osbourn A."/>
        </authorList>
    </citation>
    <scope>NUCLEOTIDE SEQUENCE [LARGE SCALE GENOMIC DNA]</scope>
    <source>
        <strain evidence="7">JIC</strain>
    </source>
</reference>
<dbReference type="Gene3D" id="1.10.510.10">
    <property type="entry name" value="Transferase(Phosphotransferase) domain 1"/>
    <property type="match status" value="1"/>
</dbReference>
<dbReference type="GO" id="GO:0051754">
    <property type="term" value="P:meiotic sister chromatid cohesion, centromeric"/>
    <property type="evidence" value="ECO:0007669"/>
    <property type="project" value="TreeGrafter"/>
</dbReference>
<dbReference type="AlphaFoldDB" id="A0AAW1HM03"/>
<evidence type="ECO:0000313" key="7">
    <source>
        <dbReference type="EMBL" id="KAK9676829.1"/>
    </source>
</evidence>
<feature type="domain" description="BUB1 N-terminal" evidence="6">
    <location>
        <begin position="11"/>
        <end position="174"/>
    </location>
</feature>
<evidence type="ECO:0000256" key="4">
    <source>
        <dbReference type="ARBA" id="ARBA00023328"/>
    </source>
</evidence>
<evidence type="ECO:0008006" key="9">
    <source>
        <dbReference type="Google" id="ProtNLM"/>
    </source>
</evidence>
<dbReference type="InterPro" id="IPR000719">
    <property type="entry name" value="Prot_kinase_dom"/>
</dbReference>
<dbReference type="GO" id="GO:0007094">
    <property type="term" value="P:mitotic spindle assembly checkpoint signaling"/>
    <property type="evidence" value="ECO:0007669"/>
    <property type="project" value="InterPro"/>
</dbReference>
<comment type="caution">
    <text evidence="7">The sequence shown here is derived from an EMBL/GenBank/DDBJ whole genome shotgun (WGS) entry which is preliminary data.</text>
</comment>
<evidence type="ECO:0000256" key="3">
    <source>
        <dbReference type="ARBA" id="ARBA00022838"/>
    </source>
</evidence>
<evidence type="ECO:0000259" key="5">
    <source>
        <dbReference type="PROSITE" id="PS50011"/>
    </source>
</evidence>
<dbReference type="GO" id="GO:0005524">
    <property type="term" value="F:ATP binding"/>
    <property type="evidence" value="ECO:0007669"/>
    <property type="project" value="InterPro"/>
</dbReference>
<evidence type="ECO:0000256" key="1">
    <source>
        <dbReference type="ARBA" id="ARBA00004629"/>
    </source>
</evidence>
<dbReference type="GO" id="GO:0000776">
    <property type="term" value="C:kinetochore"/>
    <property type="evidence" value="ECO:0007669"/>
    <property type="project" value="UniProtKB-KW"/>
</dbReference>
<dbReference type="SUPFAM" id="SSF56112">
    <property type="entry name" value="Protein kinase-like (PK-like)"/>
    <property type="match status" value="1"/>
</dbReference>
<dbReference type="SMART" id="SM00220">
    <property type="entry name" value="S_TKc"/>
    <property type="match status" value="1"/>
</dbReference>
<gene>
    <name evidence="7" type="ORF">RND81_11G104300</name>
</gene>
<proteinExistence type="predicted"/>
<keyword evidence="4" id="KW-0137">Centromere</keyword>
<sequence length="539" mass="61895">MTATSAVNRHFSADNGDADDPLLPWLTSIKKSIDNYTADPSRNNTIALKKLVSDCIKAFKDNVKYRDDVRFLKVWFLHMDAVGDVDSVFREMEKHNICVGNSKLYETCALMLETKGQLADAHRVYRVGISRNAEPIEELKKAYNAFLERVTEVLKACTNTENVDGVIEINGKNYVNPWSKLAMDSLRRKILPQLMKYDGYQSYTRNYAGKVALSSLQTSFRNKIIKIGTMEYQIKGRAGEGGFAQVFRAYVNNDPDDAVALKIQNPSFPWEFHMYRQLDKRILDEERMRFGSARRMHHYSDYSILVCDYLSSGTLQDAINSYIFNPCDTSMEEVSCIYYTIEMLLMLETLHSAGIIHGDFKPDNLLIRNSREYLTDDIEDFANRSGPWRDQGLCLVDWGRGIDLSLFPPDIEFVGDCGTSGFNCVEMRENKPWKYQVDTYGLCVIVHMMLHNSYMEIKMKGTPDGGYIYIPTLPFKRSPNTKLWENLFIRLLNVRPSDDHLKTLRELRESFEEIILADPSIVKKLRGSLRKQRTAVCSG</sequence>
<evidence type="ECO:0000313" key="8">
    <source>
        <dbReference type="Proteomes" id="UP001443914"/>
    </source>
</evidence>
<accession>A0AAW1HM03</accession>
<dbReference type="EMBL" id="JBDFQZ010000011">
    <property type="protein sequence ID" value="KAK9676829.1"/>
    <property type="molecule type" value="Genomic_DNA"/>
</dbReference>
<dbReference type="Pfam" id="PF08311">
    <property type="entry name" value="Mad3_BUB1_I"/>
    <property type="match status" value="1"/>
</dbReference>
<dbReference type="InterPro" id="IPR013212">
    <property type="entry name" value="Mad3/Bub1_I"/>
</dbReference>
<name>A0AAW1HM03_SAPOF</name>
<dbReference type="PROSITE" id="PS00108">
    <property type="entry name" value="PROTEIN_KINASE_ST"/>
    <property type="match status" value="1"/>
</dbReference>
<dbReference type="PANTHER" id="PTHR14030:SF4">
    <property type="entry name" value="BUB1 KINASE, ISOFORM A-RELATED"/>
    <property type="match status" value="1"/>
</dbReference>
<evidence type="ECO:0000259" key="6">
    <source>
        <dbReference type="PROSITE" id="PS51489"/>
    </source>
</evidence>
<dbReference type="PROSITE" id="PS50011">
    <property type="entry name" value="PROTEIN_KINASE_DOM"/>
    <property type="match status" value="1"/>
</dbReference>
<comment type="subcellular location">
    <subcellularLocation>
        <location evidence="1">Chromosome</location>
        <location evidence="1">Centromere</location>
        <location evidence="1">Kinetochore</location>
    </subcellularLocation>
</comment>
<dbReference type="PROSITE" id="PS51489">
    <property type="entry name" value="BUB1_N"/>
    <property type="match status" value="1"/>
</dbReference>